<keyword evidence="10" id="KW-1185">Reference proteome</keyword>
<dbReference type="RefSeq" id="WP_092230084.1">
    <property type="nucleotide sequence ID" value="NZ_FNLL01000001.1"/>
</dbReference>
<comment type="catalytic activity">
    <reaction evidence="1">
        <text>a 2'-deoxyribonucleoside 5'-phosphate + H2O = a 2'-deoxyribonucleoside + phosphate</text>
        <dbReference type="Rhea" id="RHEA:36167"/>
        <dbReference type="ChEBI" id="CHEBI:15377"/>
        <dbReference type="ChEBI" id="CHEBI:18274"/>
        <dbReference type="ChEBI" id="CHEBI:43474"/>
        <dbReference type="ChEBI" id="CHEBI:65317"/>
        <dbReference type="EC" id="3.1.3.89"/>
    </reaction>
</comment>
<dbReference type="GO" id="GO:0002953">
    <property type="term" value="F:5'-deoxynucleotidase activity"/>
    <property type="evidence" value="ECO:0007669"/>
    <property type="project" value="UniProtKB-EC"/>
</dbReference>
<proteinExistence type="predicted"/>
<dbReference type="Pfam" id="PF13023">
    <property type="entry name" value="HD_3"/>
    <property type="match status" value="1"/>
</dbReference>
<dbReference type="EC" id="3.1.3.89" evidence="5"/>
<feature type="domain" description="HD/PDEase" evidence="8">
    <location>
        <begin position="28"/>
        <end position="140"/>
    </location>
</feature>
<evidence type="ECO:0000256" key="5">
    <source>
        <dbReference type="ARBA" id="ARBA00012964"/>
    </source>
</evidence>
<organism evidence="9 10">
    <name type="scientific">Desulfobacula phenolica</name>
    <dbReference type="NCBI Taxonomy" id="90732"/>
    <lineage>
        <taxon>Bacteria</taxon>
        <taxon>Pseudomonadati</taxon>
        <taxon>Thermodesulfobacteriota</taxon>
        <taxon>Desulfobacteria</taxon>
        <taxon>Desulfobacterales</taxon>
        <taxon>Desulfobacteraceae</taxon>
        <taxon>Desulfobacula</taxon>
    </lineage>
</organism>
<comment type="cofactor">
    <cofactor evidence="2">
        <name>Mn(2+)</name>
        <dbReference type="ChEBI" id="CHEBI:29035"/>
    </cofactor>
</comment>
<dbReference type="Gene3D" id="1.10.3210.10">
    <property type="entry name" value="Hypothetical protein af1432"/>
    <property type="match status" value="1"/>
</dbReference>
<dbReference type="PANTHER" id="PTHR11845:SF13">
    <property type="entry name" value="5'-DEOXYNUCLEOTIDASE HDDC2"/>
    <property type="match status" value="1"/>
</dbReference>
<dbReference type="PANTHER" id="PTHR11845">
    <property type="entry name" value="5'-DEOXYNUCLEOTIDASE HDDC2"/>
    <property type="match status" value="1"/>
</dbReference>
<sequence>MKQIANLLFEARMLKDLIRSGYAFLGSGKESIAEHSFITAFICFAMAKMDADINSEKLVTMALIHDIAEARTGDFNYVEKKYSTVDEAKAVSHLIKHISFGNDIKNLIDEFNSGETKEAKLAKDADQISLILELKKLDDTGAKGLEKWFSDVLQRLETDMGKQMAQSIMETRWNEWLLNDGSE</sequence>
<evidence type="ECO:0000256" key="7">
    <source>
        <dbReference type="ARBA" id="ARBA00022801"/>
    </source>
</evidence>
<comment type="cofactor">
    <cofactor evidence="3">
        <name>Co(2+)</name>
        <dbReference type="ChEBI" id="CHEBI:48828"/>
    </cofactor>
</comment>
<evidence type="ECO:0000256" key="6">
    <source>
        <dbReference type="ARBA" id="ARBA00022723"/>
    </source>
</evidence>
<dbReference type="CDD" id="cd00077">
    <property type="entry name" value="HDc"/>
    <property type="match status" value="1"/>
</dbReference>
<dbReference type="Proteomes" id="UP000199608">
    <property type="component" value="Unassembled WGS sequence"/>
</dbReference>
<evidence type="ECO:0000256" key="4">
    <source>
        <dbReference type="ARBA" id="ARBA00011738"/>
    </source>
</evidence>
<evidence type="ECO:0000313" key="10">
    <source>
        <dbReference type="Proteomes" id="UP000199608"/>
    </source>
</evidence>
<evidence type="ECO:0000259" key="8">
    <source>
        <dbReference type="SMART" id="SM00471"/>
    </source>
</evidence>
<gene>
    <name evidence="9" type="ORF">SAMN04487931_101264</name>
</gene>
<dbReference type="InterPro" id="IPR039356">
    <property type="entry name" value="YfbR/HDDC2"/>
</dbReference>
<protein>
    <recommendedName>
        <fullName evidence="5">5'-deoxynucleotidase</fullName>
        <ecNumber evidence="5">3.1.3.89</ecNumber>
    </recommendedName>
</protein>
<evidence type="ECO:0000256" key="3">
    <source>
        <dbReference type="ARBA" id="ARBA00001941"/>
    </source>
</evidence>
<dbReference type="EMBL" id="FNLL01000001">
    <property type="protein sequence ID" value="SDT84463.1"/>
    <property type="molecule type" value="Genomic_DNA"/>
</dbReference>
<comment type="subunit">
    <text evidence="4">Homodimer.</text>
</comment>
<evidence type="ECO:0000313" key="9">
    <source>
        <dbReference type="EMBL" id="SDT84463.1"/>
    </source>
</evidence>
<dbReference type="AlphaFoldDB" id="A0A1H2DNG3"/>
<evidence type="ECO:0000256" key="2">
    <source>
        <dbReference type="ARBA" id="ARBA00001936"/>
    </source>
</evidence>
<keyword evidence="6" id="KW-0479">Metal-binding</keyword>
<accession>A0A1H2DNG3</accession>
<dbReference type="SUPFAM" id="SSF109604">
    <property type="entry name" value="HD-domain/PDEase-like"/>
    <property type="match status" value="1"/>
</dbReference>
<evidence type="ECO:0000256" key="1">
    <source>
        <dbReference type="ARBA" id="ARBA00001638"/>
    </source>
</evidence>
<keyword evidence="7 9" id="KW-0378">Hydrolase</keyword>
<dbReference type="GO" id="GO:0046872">
    <property type="term" value="F:metal ion binding"/>
    <property type="evidence" value="ECO:0007669"/>
    <property type="project" value="UniProtKB-KW"/>
</dbReference>
<dbReference type="SMART" id="SM00471">
    <property type="entry name" value="HDc"/>
    <property type="match status" value="1"/>
</dbReference>
<dbReference type="GO" id="GO:0005737">
    <property type="term" value="C:cytoplasm"/>
    <property type="evidence" value="ECO:0007669"/>
    <property type="project" value="TreeGrafter"/>
</dbReference>
<reference evidence="10" key="1">
    <citation type="submission" date="2016-10" db="EMBL/GenBank/DDBJ databases">
        <authorList>
            <person name="Varghese N."/>
            <person name="Submissions S."/>
        </authorList>
    </citation>
    <scope>NUCLEOTIDE SEQUENCE [LARGE SCALE GENOMIC DNA]</scope>
    <source>
        <strain evidence="10">DSM 3384</strain>
    </source>
</reference>
<dbReference type="InterPro" id="IPR006674">
    <property type="entry name" value="HD_domain"/>
</dbReference>
<dbReference type="InterPro" id="IPR003607">
    <property type="entry name" value="HD/PDEase_dom"/>
</dbReference>
<name>A0A1H2DNG3_9BACT</name>